<dbReference type="EnsemblMetazoa" id="CLYHEMT001209.1">
    <property type="protein sequence ID" value="CLYHEMP001209.1"/>
    <property type="gene ID" value="CLYHEMG001209"/>
</dbReference>
<keyword evidence="3" id="KW-1185">Reference proteome</keyword>
<name>A0A7M5UQZ8_9CNID</name>
<reference evidence="2" key="1">
    <citation type="submission" date="2021-01" db="UniProtKB">
        <authorList>
            <consortium name="EnsemblMetazoa"/>
        </authorList>
    </citation>
    <scope>IDENTIFICATION</scope>
</reference>
<proteinExistence type="predicted"/>
<sequence>FRQESSRGTGDASAKLYYTNPKNLSGKRNAGVQKNKLNQVTRRGDFFQRNQLIKHNIPHQSESRSKIRDTFHTIEGDTFHKMHLRGRDYRRKDSTHWIRLSKDSTYQKMHSKDGTSKNRKDITHWIQSTEDNTPHKMQSIRNDRVNVRKDKIHWFQPIKDYTIHKRQLTNDELHAHAVQCMVDCMSACLQFENDFLLCHHPCSRDCDPRTCVNCLLK</sequence>
<feature type="region of interest" description="Disordered" evidence="1">
    <location>
        <begin position="1"/>
        <end position="29"/>
    </location>
</feature>
<organism evidence="2 3">
    <name type="scientific">Clytia hemisphaerica</name>
    <dbReference type="NCBI Taxonomy" id="252671"/>
    <lineage>
        <taxon>Eukaryota</taxon>
        <taxon>Metazoa</taxon>
        <taxon>Cnidaria</taxon>
        <taxon>Hydrozoa</taxon>
        <taxon>Hydroidolina</taxon>
        <taxon>Leptothecata</taxon>
        <taxon>Obeliida</taxon>
        <taxon>Clytiidae</taxon>
        <taxon>Clytia</taxon>
    </lineage>
</organism>
<evidence type="ECO:0000313" key="3">
    <source>
        <dbReference type="Proteomes" id="UP000594262"/>
    </source>
</evidence>
<evidence type="ECO:0000256" key="1">
    <source>
        <dbReference type="SAM" id="MobiDB-lite"/>
    </source>
</evidence>
<protein>
    <submittedName>
        <fullName evidence="2">Uncharacterized protein</fullName>
    </submittedName>
</protein>
<accession>A0A7M5UQZ8</accession>
<dbReference type="AlphaFoldDB" id="A0A7M5UQZ8"/>
<evidence type="ECO:0000313" key="2">
    <source>
        <dbReference type="EnsemblMetazoa" id="CLYHEMP001209.1"/>
    </source>
</evidence>
<dbReference type="Proteomes" id="UP000594262">
    <property type="component" value="Unplaced"/>
</dbReference>